<dbReference type="FunFam" id="2.60.40.790:FF:000012">
    <property type="entry name" value="SGT1 homolog, MIS12 kinetochore complex assembly cochaperone"/>
    <property type="match status" value="1"/>
</dbReference>
<dbReference type="eggNOG" id="KOG1309">
    <property type="taxonomic scope" value="Eukaryota"/>
</dbReference>
<dbReference type="SUPFAM" id="SSF48452">
    <property type="entry name" value="TPR-like"/>
    <property type="match status" value="1"/>
</dbReference>
<dbReference type="PROSITE" id="PS50005">
    <property type="entry name" value="TPR"/>
    <property type="match status" value="1"/>
</dbReference>
<dbReference type="EMBL" id="GL732540">
    <property type="protein sequence ID" value="EFX82314.1"/>
    <property type="molecule type" value="Genomic_DNA"/>
</dbReference>
<dbReference type="PROSITE" id="PS51203">
    <property type="entry name" value="CS"/>
    <property type="match status" value="1"/>
</dbReference>
<feature type="repeat" description="TPR" evidence="2">
    <location>
        <begin position="40"/>
        <end position="73"/>
    </location>
</feature>
<dbReference type="GO" id="GO:0005737">
    <property type="term" value="C:cytoplasm"/>
    <property type="evidence" value="ECO:0007669"/>
    <property type="project" value="UniProtKB-ARBA"/>
</dbReference>
<dbReference type="InterPro" id="IPR044563">
    <property type="entry name" value="Sgt1-like"/>
</dbReference>
<dbReference type="InterPro" id="IPR011990">
    <property type="entry name" value="TPR-like_helical_dom_sf"/>
</dbReference>
<dbReference type="InterPro" id="IPR008978">
    <property type="entry name" value="HSP20-like_chaperone"/>
</dbReference>
<dbReference type="InterPro" id="IPR007052">
    <property type="entry name" value="CS_dom"/>
</dbReference>
<feature type="domain" description="CS" evidence="4">
    <location>
        <begin position="130"/>
        <end position="219"/>
    </location>
</feature>
<dbReference type="InterPro" id="IPR019734">
    <property type="entry name" value="TPR_rpt"/>
</dbReference>
<dbReference type="SMART" id="SM00028">
    <property type="entry name" value="TPR"/>
    <property type="match status" value="3"/>
</dbReference>
<dbReference type="HOGENOM" id="CLU_039532_1_0_1"/>
<accession>E9GEG6</accession>
<dbReference type="STRING" id="6669.E9GEG6"/>
<proteinExistence type="inferred from homology"/>
<organism evidence="5 6">
    <name type="scientific">Daphnia pulex</name>
    <name type="common">Water flea</name>
    <dbReference type="NCBI Taxonomy" id="6669"/>
    <lineage>
        <taxon>Eukaryota</taxon>
        <taxon>Metazoa</taxon>
        <taxon>Ecdysozoa</taxon>
        <taxon>Arthropoda</taxon>
        <taxon>Crustacea</taxon>
        <taxon>Branchiopoda</taxon>
        <taxon>Diplostraca</taxon>
        <taxon>Cladocera</taxon>
        <taxon>Anomopoda</taxon>
        <taxon>Daphniidae</taxon>
        <taxon>Daphnia</taxon>
    </lineage>
</organism>
<dbReference type="SUPFAM" id="SSF49764">
    <property type="entry name" value="HSP20-like chaperones"/>
    <property type="match status" value="1"/>
</dbReference>
<dbReference type="eggNOG" id="KOG0376">
    <property type="taxonomic scope" value="Eukaryota"/>
</dbReference>
<dbReference type="PANTHER" id="PTHR45862">
    <property type="entry name" value="PROTEIN SGT1 HOMOLOG"/>
    <property type="match status" value="1"/>
</dbReference>
<dbReference type="Gene3D" id="1.25.40.10">
    <property type="entry name" value="Tetratricopeptide repeat domain"/>
    <property type="match status" value="1"/>
</dbReference>
<dbReference type="KEGG" id="dpx:DAPPUDRAFT_302577"/>
<dbReference type="PhylomeDB" id="E9GEG6"/>
<dbReference type="PROSITE" id="PS51048">
    <property type="entry name" value="SGS"/>
    <property type="match status" value="1"/>
</dbReference>
<protein>
    <submittedName>
        <fullName evidence="5">Uncharacterized protein</fullName>
    </submittedName>
</protein>
<dbReference type="InterPro" id="IPR007699">
    <property type="entry name" value="SGS_dom"/>
</dbReference>
<evidence type="ECO:0000256" key="1">
    <source>
        <dbReference type="ARBA" id="ARBA00008509"/>
    </source>
</evidence>
<dbReference type="Proteomes" id="UP000000305">
    <property type="component" value="Unassembled WGS sequence"/>
</dbReference>
<dbReference type="Pfam" id="PF04969">
    <property type="entry name" value="CS"/>
    <property type="match status" value="1"/>
</dbReference>
<evidence type="ECO:0000259" key="3">
    <source>
        <dbReference type="PROSITE" id="PS51048"/>
    </source>
</evidence>
<dbReference type="Gene3D" id="2.60.40.790">
    <property type="match status" value="1"/>
</dbReference>
<comment type="similarity">
    <text evidence="1">Belongs to the SGT1 family.</text>
</comment>
<evidence type="ECO:0000256" key="2">
    <source>
        <dbReference type="PROSITE-ProRule" id="PRU00339"/>
    </source>
</evidence>
<dbReference type="OMA" id="WIKKCEE"/>
<keyword evidence="6" id="KW-1185">Reference proteome</keyword>
<keyword evidence="2" id="KW-0802">TPR repeat</keyword>
<evidence type="ECO:0000313" key="5">
    <source>
        <dbReference type="EMBL" id="EFX82314.1"/>
    </source>
</evidence>
<feature type="domain" description="SGS" evidence="3">
    <location>
        <begin position="242"/>
        <end position="333"/>
    </location>
</feature>
<evidence type="ECO:0000259" key="4">
    <source>
        <dbReference type="PROSITE" id="PS51203"/>
    </source>
</evidence>
<evidence type="ECO:0000313" key="6">
    <source>
        <dbReference type="Proteomes" id="UP000000305"/>
    </source>
</evidence>
<dbReference type="AlphaFoldDB" id="E9GEG6"/>
<sequence length="334" mass="37823">MSCDTPSELVSKANAAFVNENYEEAVELYNEAIKIVDDLPEYYTNRAHALLKLDRFAESKSDAQKATELDPSDSKAHLRKGIACFHLQQFEEALEAFQESYKHGGKHPSDGVRQWITWTEEKLAKCKKIPFVIKHDWYQTESHVCVTVLAKNLNPEAVKVDFAASTMTMKAKLPDETDYELNLNLSYPIVPDQSSFSVMKTKVEIKMKKCDGIRWGSLEGQLQDNVKQIPVAAASPSEQPPVYPSSSAKKINWDKIESDIKKEEEEEKPEGEAALNHLFQKIYGEGSDEIRRAMNKSFQESGGTVLSTNWNEVAKEKVTVKPPDGVEFKKWDEK</sequence>
<dbReference type="OrthoDB" id="1898560at2759"/>
<reference evidence="5 6" key="1">
    <citation type="journal article" date="2011" name="Science">
        <title>The ecoresponsive genome of Daphnia pulex.</title>
        <authorList>
            <person name="Colbourne J.K."/>
            <person name="Pfrender M.E."/>
            <person name="Gilbert D."/>
            <person name="Thomas W.K."/>
            <person name="Tucker A."/>
            <person name="Oakley T.H."/>
            <person name="Tokishita S."/>
            <person name="Aerts A."/>
            <person name="Arnold G.J."/>
            <person name="Basu M.K."/>
            <person name="Bauer D.J."/>
            <person name="Caceres C.E."/>
            <person name="Carmel L."/>
            <person name="Casola C."/>
            <person name="Choi J.H."/>
            <person name="Detter J.C."/>
            <person name="Dong Q."/>
            <person name="Dusheyko S."/>
            <person name="Eads B.D."/>
            <person name="Frohlich T."/>
            <person name="Geiler-Samerotte K.A."/>
            <person name="Gerlach D."/>
            <person name="Hatcher P."/>
            <person name="Jogdeo S."/>
            <person name="Krijgsveld J."/>
            <person name="Kriventseva E.V."/>
            <person name="Kultz D."/>
            <person name="Laforsch C."/>
            <person name="Lindquist E."/>
            <person name="Lopez J."/>
            <person name="Manak J.R."/>
            <person name="Muller J."/>
            <person name="Pangilinan J."/>
            <person name="Patwardhan R.P."/>
            <person name="Pitluck S."/>
            <person name="Pritham E.J."/>
            <person name="Rechtsteiner A."/>
            <person name="Rho M."/>
            <person name="Rogozin I.B."/>
            <person name="Sakarya O."/>
            <person name="Salamov A."/>
            <person name="Schaack S."/>
            <person name="Shapiro H."/>
            <person name="Shiga Y."/>
            <person name="Skalitzky C."/>
            <person name="Smith Z."/>
            <person name="Souvorov A."/>
            <person name="Sung W."/>
            <person name="Tang Z."/>
            <person name="Tsuchiya D."/>
            <person name="Tu H."/>
            <person name="Vos H."/>
            <person name="Wang M."/>
            <person name="Wolf Y.I."/>
            <person name="Yamagata H."/>
            <person name="Yamada T."/>
            <person name="Ye Y."/>
            <person name="Shaw J.R."/>
            <person name="Andrews J."/>
            <person name="Crease T.J."/>
            <person name="Tang H."/>
            <person name="Lucas S.M."/>
            <person name="Robertson H.M."/>
            <person name="Bork P."/>
            <person name="Koonin E.V."/>
            <person name="Zdobnov E.M."/>
            <person name="Grigoriev I.V."/>
            <person name="Lynch M."/>
            <person name="Boore J.L."/>
        </authorList>
    </citation>
    <scope>NUCLEOTIDE SEQUENCE [LARGE SCALE GENOMIC DNA]</scope>
</reference>
<dbReference type="Pfam" id="PF05002">
    <property type="entry name" value="SGS"/>
    <property type="match status" value="1"/>
</dbReference>
<dbReference type="GO" id="GO:0051087">
    <property type="term" value="F:protein-folding chaperone binding"/>
    <property type="evidence" value="ECO:0007669"/>
    <property type="project" value="InterPro"/>
</dbReference>
<name>E9GEG6_DAPPU</name>
<gene>
    <name evidence="5" type="ORF">DAPPUDRAFT_302577</name>
</gene>
<dbReference type="Pfam" id="PF13432">
    <property type="entry name" value="TPR_16"/>
    <property type="match status" value="1"/>
</dbReference>
<dbReference type="FunCoup" id="E9GEG6">
    <property type="interactions" value="1722"/>
</dbReference>
<dbReference type="InParanoid" id="E9GEG6"/>